<keyword evidence="15" id="KW-1185">Reference proteome</keyword>
<feature type="domain" description="AAA+ ATPase" evidence="13">
    <location>
        <begin position="812"/>
        <end position="1066"/>
    </location>
</feature>
<evidence type="ECO:0000256" key="9">
    <source>
        <dbReference type="ARBA" id="ARBA00023175"/>
    </source>
</evidence>
<dbReference type="Gene3D" id="1.10.8.720">
    <property type="entry name" value="Region D6 of dynein motor"/>
    <property type="match status" value="1"/>
</dbReference>
<evidence type="ECO:0000256" key="7">
    <source>
        <dbReference type="ARBA" id="ARBA00023017"/>
    </source>
</evidence>
<keyword evidence="4" id="KW-0493">Microtubule</keyword>
<dbReference type="InterPro" id="IPR003593">
    <property type="entry name" value="AAA+_ATPase"/>
</dbReference>
<dbReference type="InterPro" id="IPR042219">
    <property type="entry name" value="AAA_lid_11_sf"/>
</dbReference>
<evidence type="ECO:0000313" key="14">
    <source>
        <dbReference type="EMBL" id="VDI70880.1"/>
    </source>
</evidence>
<dbReference type="GO" id="GO:0005524">
    <property type="term" value="F:ATP binding"/>
    <property type="evidence" value="ECO:0007669"/>
    <property type="project" value="UniProtKB-KW"/>
</dbReference>
<dbReference type="Gene3D" id="3.10.490.20">
    <property type="match status" value="1"/>
</dbReference>
<feature type="region of interest" description="Disordered" evidence="12">
    <location>
        <begin position="1160"/>
        <end position="1189"/>
    </location>
</feature>
<keyword evidence="9" id="KW-0505">Motor protein</keyword>
<dbReference type="PANTHER" id="PTHR45703:SF36">
    <property type="entry name" value="DYNEIN HEAVY CHAIN, CYTOPLASMIC"/>
    <property type="match status" value="1"/>
</dbReference>
<dbReference type="Pfam" id="PF18199">
    <property type="entry name" value="Dynein_C"/>
    <property type="match status" value="1"/>
</dbReference>
<dbReference type="GO" id="GO:0005874">
    <property type="term" value="C:microtubule"/>
    <property type="evidence" value="ECO:0007669"/>
    <property type="project" value="UniProtKB-KW"/>
</dbReference>
<keyword evidence="6" id="KW-0067">ATP-binding</keyword>
<dbReference type="InterPro" id="IPR026983">
    <property type="entry name" value="DHC"/>
</dbReference>
<dbReference type="Pfam" id="PF12775">
    <property type="entry name" value="AAA_7"/>
    <property type="match status" value="1"/>
</dbReference>
<dbReference type="Gene3D" id="1.10.8.710">
    <property type="match status" value="1"/>
</dbReference>
<evidence type="ECO:0000259" key="13">
    <source>
        <dbReference type="SMART" id="SM00382"/>
    </source>
</evidence>
<dbReference type="Pfam" id="PF12774">
    <property type="entry name" value="AAA_6"/>
    <property type="match status" value="3"/>
</dbReference>
<keyword evidence="3" id="KW-0963">Cytoplasm</keyword>
<organism evidence="14 15">
    <name type="scientific">Mytilus galloprovincialis</name>
    <name type="common">Mediterranean mussel</name>
    <dbReference type="NCBI Taxonomy" id="29158"/>
    <lineage>
        <taxon>Eukaryota</taxon>
        <taxon>Metazoa</taxon>
        <taxon>Spiralia</taxon>
        <taxon>Lophotrochozoa</taxon>
        <taxon>Mollusca</taxon>
        <taxon>Bivalvia</taxon>
        <taxon>Autobranchia</taxon>
        <taxon>Pteriomorphia</taxon>
        <taxon>Mytilida</taxon>
        <taxon>Mytiloidea</taxon>
        <taxon>Mytilidae</taxon>
        <taxon>Mytilinae</taxon>
        <taxon>Mytilus</taxon>
    </lineage>
</organism>
<dbReference type="Gene3D" id="1.20.920.20">
    <property type="match status" value="1"/>
</dbReference>
<reference evidence="14" key="1">
    <citation type="submission" date="2018-11" db="EMBL/GenBank/DDBJ databases">
        <authorList>
            <person name="Alioto T."/>
            <person name="Alioto T."/>
        </authorList>
    </citation>
    <scope>NUCLEOTIDE SEQUENCE</scope>
</reference>
<keyword evidence="10" id="KW-0206">Cytoskeleton</keyword>
<dbReference type="SMART" id="SM00382">
    <property type="entry name" value="AAA"/>
    <property type="match status" value="3"/>
</dbReference>
<protein>
    <recommendedName>
        <fullName evidence="13">AAA+ ATPase domain-containing protein</fullName>
    </recommendedName>
</protein>
<feature type="compositionally biased region" description="Polar residues" evidence="12">
    <location>
        <begin position="1744"/>
        <end position="1754"/>
    </location>
</feature>
<dbReference type="InterPro" id="IPR043160">
    <property type="entry name" value="Dynein_C_barrel"/>
</dbReference>
<feature type="coiled-coil region" evidence="11">
    <location>
        <begin position="2289"/>
        <end position="2337"/>
    </location>
</feature>
<dbReference type="GO" id="GO:0007018">
    <property type="term" value="P:microtubule-based movement"/>
    <property type="evidence" value="ECO:0007669"/>
    <property type="project" value="InterPro"/>
</dbReference>
<dbReference type="EMBL" id="UYJE01009183">
    <property type="protein sequence ID" value="VDI70880.1"/>
    <property type="molecule type" value="Genomic_DNA"/>
</dbReference>
<dbReference type="Gene3D" id="1.20.1270.280">
    <property type="match status" value="1"/>
</dbReference>
<dbReference type="Gene3D" id="1.10.8.1220">
    <property type="match status" value="1"/>
</dbReference>
<dbReference type="Pfam" id="PF12781">
    <property type="entry name" value="AAA_9"/>
    <property type="match status" value="2"/>
</dbReference>
<dbReference type="InterPro" id="IPR041228">
    <property type="entry name" value="Dynein_C"/>
</dbReference>
<evidence type="ECO:0000256" key="4">
    <source>
        <dbReference type="ARBA" id="ARBA00022701"/>
    </source>
</evidence>
<sequence length="3981" mass="453336">MRVVSNDSKVLTVVNRKRGEKGYRLLQGDNLRTLFLGLIQSKEEILKDLETLMGLSRMEFPRLYFISNEELVEVLGISRNPKALQDCAMKVFPGIQDLSYALPSGIASMNTNLDFALNGSRQPIHLLEELAKLDKPLTPREHEITTDIKQTFRHWLLRFPVQCVLVSEAILWARSVSKCFEKADIEEMKFLRMNTTSKLDQYVEVLRETYGMKGNVAEDVMKRLSVLLCNLIKQTLHQRDILDKMIADGTDDESNFEWQASLRYRMDIHTVLRAKTEAVDVEILPFQVGRKGSRVRKTTLAKPRVEATIEEPPMLTRTKTTVSTDYHFSLCYLQQLGNQFSYDYEYQGPIQRLVLTPLTDRAFLSLTQALKYFQCATLIGPASVGKSETVKDLMKLFGRNLVTVNCNEDITLPMMTQYMMGMVQSGTGVLFDDTDRLTRGLMSVTAQHFDYIRTALKTLQVCSENQYKIRGQPRFDKKAGIGDKVIRRNSLTTLHPLPTASMKTERQNTVPHGFNEKGLVTYFEDAWVSEKDRRRRHSIEKEIEIKESDLYKNNRPPPLFYEHVKSKNKRSTAPDYSKLLQETEYEQQMLGNIMFNGKLIQASANFSCFMSINTSNPAYVDIPEVFKNLLRPCALIVPDFYMITETTLCCHGFQEYKPLARKITFILKMLKNQLPRKTQYQFGLKDIKNLAEVATAKLRDERFIEELREGEIGEIPSSDSSRDVDKSLEEHCMVYSLKAVISPSLEDEDDRTVFMNHLRDTFPMCASSRGTSEHVYNHELVKSLKEQFKEDNMVLTKEMIARMLHMNSAIEMRKGIILSGPSGSGKSTATQTLSRAINRLNYLLFAPDHSKDELATDRDLIFHQKKKLKETLDKVGELDEEFLSALSAPEPKADKTNFRKLKRMTNVIGKVTEAIQDLAVHKIREVAEYPKVDVVTLNPTAVSPQEFLGAFSDGIWQGGLFPKILKDSSFLSDAVRNYISGLKDKKNKGQDLPSVLVRWIVLDGVMHPVWTESINTLFDEENKLSVANGGSVNLQDTTALIYETNYLSDASPATLARCVIINFGSDTVHWNSLFESWRTTAKSRWVLTSAAFKVWEELGRDIFPLTLKFLKNECCSALMTDVGSVSDEVNTGIQEISSFLKILSVLLDKMFLRDDFEKKQKSMEQDDDNRKTPSSMAPSRQATSRMTSSSQIEHLLPNYLEILKGMFAFSYIWSFGGHIHERFKDKFSKFSHDAMYRATHPIRIPFPATVFDYCLDETTGTFLRWGEKQQERSKILAGGYMITPDVEKYNYLIELMLNAQHPVLLTGLPGVGKTTLIQNTVLSKQTSTNILMSRGMTSSIFQNTMVSHILELKHKIANSLPTSGVTAGRGKHTHLFYIDDLNTAPTNVEGGYQPPLELLRQILTQRGCYDRQRKEFQDMEEAMFLASTTPPSVAGYGLGKASHVMSTRLTRLFVNLTVFTPAPETLLSMHGRALQNWLEEFPTYSVEHHFEFARAMTLGLLDLYGRIKEKLRPTPTNAHYLFSLHDVARVVHGILLMSPRSRSRKMLRKKKDGDSRSSRVSRQTSWSESKSRTVSGASGGYVIEGGSSAPMMKVIGQLWCHECTRMFADRLVSPDDSNWFSKSLEETALKYFCLPRDDHKSEMAAISEETHSQTGRGTPQTTTSPPISEPESEEEDNELTAVDEVSTTRENDDQTTTSSEKLITPMDTPVPLGESTHRTAESTPGPRGTPDTVRTRASGADTELGTNRTTNADPTSESEYESDPSEESESSEDDSMDETETETIDTARAKKTPLTEVSKQQSESRASSYFTASTRITVNTNKESSGTDSVEHEQMGVAKTKVAPPTDQTAPGAPLTSRVGNIGSQINLKQVRSSQGSLKFSKSVTFKAGLLADWEHEAYFGPLMSMDELKGSSTSLVDFIFSKFYMTTHTETLGMAIEKAYMDGTEESLAEALSTCLNVYNAGTSQRLDLVFFSEAVRHAARLSRVLAIQGGHAVLLGMSYSTGRCTLARLAAYIAHCKLFEPKSQSDPSKNLLIVREHIKRSCYHSGILGKPSVLLVHEDLGSECLQDICSVMADGTSPGLYNEDEIQSIVSHMMPGGVQTKRVDKIEQAFERFLKKVRHNLHVIVCLSSKGNSFSSNFNNLHSKLSEYPGLVKHAVSVDLYKPWTFEAYVKIAEVWLRDQRTKVPIPWHPTRMLDQISLTAHAMAYMHLSSKAVIERQFCHQREPLRFYSPLTFMEFVHLFRLISAHIVKMEIENIGKHEQALGKVNEAFGSINEYKREVSELTPKYKSATDEIKDLVARVEDQKEQYIAALDRCKDQEQKIEALQGPLEQLRKEAQTDFDRVNPNYQAALTALNVINRNDLEEVKSFREPPELVKFVVKALCLLFKVPQDWENAKLLLIRDNFMEEMMFFDKDHIPNDIFEELKTFVFNPLFDPDLVKQVSLSATNVCIWVHAVYKYAHIHRNMQPRLRNLLEHEDKFTQAQAKLGQLRVEANRIKSALERVITSHKAAVKRAKTIERHMQAIERKIARAVNLMEHMSMQHYLWKSELRKARRNVLTSPGDALITAACVCYHGPLEDKWRAELLHDWQDRSKHGIYKMTKKLGEDVFPLSSNLEGLFDGHKEFDTTSSMSRTVTESSVSSESTLDMPSLPEIKTYKYPPAVYDTSKYYKSELKKQESFEYDQTQTIEFEDSDDEDEQSTLMNRNNFTLQEILSDFDELSNWRLSNLPTDLHSIQNALLMRVSCHNRKHCWPMLIDPDNQAELWVKTVQNSKNVFTEKDVQESTPDELDGIPLESNRSKSSSGQLPPSRGTTLTYSDVYTDDRTASTNTLTTTDYTKRDDSVRVHFQSDESTMGRHSRNTWNSEELRPVTSVTNSWENFSLHTEQNLDRPDSNLWIIEADDPSLDSKLINAIVHGITILITHIERKSLDPVFRGLLLKHFFVDKEGNKIIKVGTYEFRYHPNFKLYLSTSVPLFLKGDGLHSIPIHRMCVINMALSDEAIMNHLLSETMKVEKKEFEGQKRSNENDIILHRQRLAKEHELIREKTLNLDGPLLEDQTMLNSLLACHEEIHKNKQILEETRFMGDHLEEKFAHYRIMITHITVLYNMIKKMCVLHPYYYLPFSTFVEIFSCVMKSRDRGKGSVGAPQARAQELADASSAAIFKYVSMMMFEQHYQLLQLLVSMERLRMSGKATTKELSLFINNFDKQGIDELSLMDSKPGWMAGQIWIDCLVLEQLHHCYHGLRKSLIQNGIQWQEYFQHPIAIMNPVPGMTMQELSVFQKCILWKICAPQRLCELASAMTLYEMGSVRSLPDNYNIRDVYAYTNNTTPVVFMMPNTSHDKGSSSATKGYSYVSPTHEVKRLAKEIGMEGKVRVMNFGVPGQMCEVRHALEDCIQNGYWLLLQNYHLAEEPEQEFYILLKDIVYSKWIKQERKRQKTDISDDVNSLVTFSKTGDEDNELHIHNTFRLWITTQADSGRLIPGVLVQYGIKVTCEKTGNFKSTMQKSYRSVAFLLQNWKHINDSVSGKQNKIMPLALLHSLLLQQSFYGRNAFINDHHWTLSDMAMAVDVFKKVVSKSTSTEKIMDMVAKAYSDHCTDSTDAKVVQSLVSILVQYATGKQIPEKKSNDIVGLLSTLLMESPENFTLKKAVDSLEELTAKNYGLPETADKDVMYTHSRVLIKDMIQVIGAPELLLRVNTAISYREVSVDSILPTLISTLQKCSVLPETNKNQMYPIDVFTHYEVEGYKTLIQTVQSDLSLLQRRSKGEIITPSHYDDVIHSMNRDRVPQLWLAQTFPSCSSLTKWIKELPVKIQIMSALVNDPSPVAYNLSMFLRPDRFIEAIKQTFARKHFVDINSVEFELQVMPTGIKPSVPPKDGVYITGLRLHNALWDSTRAILMENDSENQQAHSMPYIWLKPVDVSSPSKFTRKYALYDCPVYCSDDPRSHGDNYLVTNLPLPTFDPASFWCQHRVFLSSSLSSNQK</sequence>
<evidence type="ECO:0000256" key="5">
    <source>
        <dbReference type="ARBA" id="ARBA00022741"/>
    </source>
</evidence>
<dbReference type="Gene3D" id="1.20.58.1120">
    <property type="match status" value="1"/>
</dbReference>
<dbReference type="GO" id="GO:0051959">
    <property type="term" value="F:dynein light intermediate chain binding"/>
    <property type="evidence" value="ECO:0007669"/>
    <property type="project" value="InterPro"/>
</dbReference>
<dbReference type="InterPro" id="IPR027417">
    <property type="entry name" value="P-loop_NTPase"/>
</dbReference>
<feature type="compositionally biased region" description="Polar residues" evidence="12">
    <location>
        <begin position="1172"/>
        <end position="1189"/>
    </location>
</feature>
<dbReference type="InterPro" id="IPR024743">
    <property type="entry name" value="Dynein_HC_stalk"/>
</dbReference>
<dbReference type="InterPro" id="IPR024317">
    <property type="entry name" value="Dynein_heavy_chain_D4_dom"/>
</dbReference>
<feature type="region of interest" description="Disordered" evidence="12">
    <location>
        <begin position="1646"/>
        <end position="1808"/>
    </location>
</feature>
<comment type="subcellular location">
    <subcellularLocation>
        <location evidence="1">Cytoplasm</location>
        <location evidence="1">Cytoskeleton</location>
    </subcellularLocation>
</comment>
<dbReference type="GO" id="GO:0045505">
    <property type="term" value="F:dynein intermediate chain binding"/>
    <property type="evidence" value="ECO:0007669"/>
    <property type="project" value="InterPro"/>
</dbReference>
<evidence type="ECO:0000256" key="10">
    <source>
        <dbReference type="ARBA" id="ARBA00023212"/>
    </source>
</evidence>
<feature type="compositionally biased region" description="Acidic residues" evidence="12">
    <location>
        <begin position="1756"/>
        <end position="1783"/>
    </location>
</feature>
<dbReference type="InterPro" id="IPR035699">
    <property type="entry name" value="AAA_6"/>
</dbReference>
<feature type="coiled-coil region" evidence="11">
    <location>
        <begin position="2474"/>
        <end position="2536"/>
    </location>
</feature>
<evidence type="ECO:0000256" key="1">
    <source>
        <dbReference type="ARBA" id="ARBA00004245"/>
    </source>
</evidence>
<dbReference type="InterPro" id="IPR013602">
    <property type="entry name" value="Dynein_heavy_linker"/>
</dbReference>
<dbReference type="Gene3D" id="1.20.920.30">
    <property type="match status" value="1"/>
</dbReference>
<comment type="caution">
    <text evidence="14">The sequence shown here is derived from an EMBL/GenBank/DDBJ whole genome shotgun (WGS) entry which is preliminary data.</text>
</comment>
<feature type="compositionally biased region" description="Basic and acidic residues" evidence="12">
    <location>
        <begin position="1160"/>
        <end position="1171"/>
    </location>
</feature>
<evidence type="ECO:0000256" key="3">
    <source>
        <dbReference type="ARBA" id="ARBA00022490"/>
    </source>
</evidence>
<dbReference type="InterPro" id="IPR043157">
    <property type="entry name" value="Dynein_AAA1S"/>
</dbReference>
<feature type="region of interest" description="Disordered" evidence="12">
    <location>
        <begin position="2778"/>
        <end position="2817"/>
    </location>
</feature>
<dbReference type="Pfam" id="PF12780">
    <property type="entry name" value="AAA_8"/>
    <property type="match status" value="1"/>
</dbReference>
<evidence type="ECO:0000256" key="12">
    <source>
        <dbReference type="SAM" id="MobiDB-lite"/>
    </source>
</evidence>
<feature type="compositionally biased region" description="Polar residues" evidence="12">
    <location>
        <begin position="1558"/>
        <end position="1576"/>
    </location>
</feature>
<feature type="compositionally biased region" description="Polar residues" evidence="12">
    <location>
        <begin position="2800"/>
        <end position="2817"/>
    </location>
</feature>
<dbReference type="PANTHER" id="PTHR45703">
    <property type="entry name" value="DYNEIN HEAVY CHAIN"/>
    <property type="match status" value="1"/>
</dbReference>
<dbReference type="OrthoDB" id="5986589at2759"/>
<evidence type="ECO:0000313" key="15">
    <source>
        <dbReference type="Proteomes" id="UP000596742"/>
    </source>
</evidence>
<dbReference type="Gene3D" id="3.40.50.300">
    <property type="entry name" value="P-loop containing nucleotide triphosphate hydrolases"/>
    <property type="match status" value="6"/>
</dbReference>
<feature type="region of interest" description="Disordered" evidence="12">
    <location>
        <begin position="1542"/>
        <end position="1582"/>
    </location>
</feature>
<keyword evidence="5" id="KW-0547">Nucleotide-binding</keyword>
<proteinExistence type="inferred from homology"/>
<dbReference type="SUPFAM" id="SSF52540">
    <property type="entry name" value="P-loop containing nucleoside triphosphate hydrolases"/>
    <property type="match status" value="3"/>
</dbReference>
<dbReference type="Pfam" id="PF12777">
    <property type="entry name" value="MT"/>
    <property type="match status" value="1"/>
</dbReference>
<keyword evidence="7" id="KW-0243">Dynein</keyword>
<comment type="similarity">
    <text evidence="2">Belongs to the dynein heavy chain family.</text>
</comment>
<name>A0A8B6GYC2_MYTGA</name>
<feature type="compositionally biased region" description="Polar residues" evidence="12">
    <location>
        <begin position="1795"/>
        <end position="1808"/>
    </location>
</feature>
<dbReference type="InterPro" id="IPR041466">
    <property type="entry name" value="Dynein_AAA5_ext"/>
</dbReference>
<evidence type="ECO:0000256" key="6">
    <source>
        <dbReference type="ARBA" id="ARBA00022840"/>
    </source>
</evidence>
<keyword evidence="8 11" id="KW-0175">Coiled coil</keyword>
<dbReference type="Gene3D" id="1.10.472.130">
    <property type="match status" value="1"/>
</dbReference>
<dbReference type="InterPro" id="IPR035706">
    <property type="entry name" value="AAA_9"/>
</dbReference>
<feature type="domain" description="AAA+ ATPase" evidence="13">
    <location>
        <begin position="372"/>
        <end position="501"/>
    </location>
</feature>
<evidence type="ECO:0000256" key="2">
    <source>
        <dbReference type="ARBA" id="ARBA00008887"/>
    </source>
</evidence>
<dbReference type="Proteomes" id="UP000596742">
    <property type="component" value="Unassembled WGS sequence"/>
</dbReference>
<feature type="domain" description="AAA+ ATPase" evidence="13">
    <location>
        <begin position="1299"/>
        <end position="1459"/>
    </location>
</feature>
<dbReference type="GO" id="GO:0030286">
    <property type="term" value="C:dynein complex"/>
    <property type="evidence" value="ECO:0007669"/>
    <property type="project" value="UniProtKB-KW"/>
</dbReference>
<gene>
    <name evidence="14" type="ORF">MGAL_10B033216</name>
</gene>
<accession>A0A8B6GYC2</accession>
<evidence type="ECO:0000256" key="11">
    <source>
        <dbReference type="SAM" id="Coils"/>
    </source>
</evidence>
<dbReference type="Pfam" id="PF17852">
    <property type="entry name" value="Dynein_AAA_lid"/>
    <property type="match status" value="1"/>
</dbReference>
<dbReference type="Pfam" id="PF08393">
    <property type="entry name" value="DHC_N2"/>
    <property type="match status" value="1"/>
</dbReference>
<evidence type="ECO:0000256" key="8">
    <source>
        <dbReference type="ARBA" id="ARBA00023054"/>
    </source>
</evidence>